<keyword evidence="1" id="KW-0808">Transferase</keyword>
<dbReference type="PANTHER" id="PTHR21208">
    <property type="entry name" value="ADP-DEPENDENT GLUCOKINASE"/>
    <property type="match status" value="1"/>
</dbReference>
<keyword evidence="3" id="KW-0418">Kinase</keyword>
<keyword evidence="7" id="KW-1185">Reference proteome</keyword>
<keyword evidence="4" id="KW-0460">Magnesium</keyword>
<dbReference type="GO" id="GO:0043843">
    <property type="term" value="F:ADP-specific glucokinase activity"/>
    <property type="evidence" value="ECO:0007669"/>
    <property type="project" value="TreeGrafter"/>
</dbReference>
<dbReference type="OMA" id="QLLTWIC"/>
<reference evidence="6" key="2">
    <citation type="submission" date="2025-08" db="UniProtKB">
        <authorList>
            <consortium name="Ensembl"/>
        </authorList>
    </citation>
    <scope>IDENTIFICATION</scope>
</reference>
<evidence type="ECO:0000256" key="5">
    <source>
        <dbReference type="ARBA" id="ARBA00023152"/>
    </source>
</evidence>
<dbReference type="PROSITE" id="PS51255">
    <property type="entry name" value="ADPK"/>
    <property type="match status" value="1"/>
</dbReference>
<dbReference type="InterPro" id="IPR029056">
    <property type="entry name" value="Ribokinase-like"/>
</dbReference>
<proteinExistence type="predicted"/>
<accession>A0A452SM45</accession>
<dbReference type="Ensembl" id="ENSUAMT00000037492.1">
    <property type="protein sequence ID" value="ENSUAMP00000033659.1"/>
    <property type="gene ID" value="ENSUAMG00000025640.1"/>
</dbReference>
<evidence type="ECO:0000256" key="4">
    <source>
        <dbReference type="ARBA" id="ARBA00022842"/>
    </source>
</evidence>
<reference evidence="7" key="1">
    <citation type="submission" date="2016-06" db="EMBL/GenBank/DDBJ databases">
        <title>De novo assembly and RNA-Seq shows season-dependent expression and editing in black bear kidneys.</title>
        <authorList>
            <person name="Korstanje R."/>
            <person name="Srivastava A."/>
            <person name="Sarsani V.K."/>
            <person name="Sheehan S.M."/>
            <person name="Seger R.L."/>
            <person name="Barter M.E."/>
            <person name="Lindqvist C."/>
            <person name="Brody L.C."/>
            <person name="Mullikin J.C."/>
        </authorList>
    </citation>
    <scope>NUCLEOTIDE SEQUENCE [LARGE SCALE GENOMIC DNA]</scope>
</reference>
<dbReference type="GO" id="GO:0005783">
    <property type="term" value="C:endoplasmic reticulum"/>
    <property type="evidence" value="ECO:0007669"/>
    <property type="project" value="TreeGrafter"/>
</dbReference>
<dbReference type="GO" id="GO:0006096">
    <property type="term" value="P:glycolytic process"/>
    <property type="evidence" value="ECO:0007669"/>
    <property type="project" value="UniProtKB-KW"/>
</dbReference>
<evidence type="ECO:0000313" key="7">
    <source>
        <dbReference type="Proteomes" id="UP000291022"/>
    </source>
</evidence>
<dbReference type="GO" id="GO:0006006">
    <property type="term" value="P:glucose metabolic process"/>
    <property type="evidence" value="ECO:0007669"/>
    <property type="project" value="TreeGrafter"/>
</dbReference>
<dbReference type="STRING" id="9643.ENSUAMP00000033659"/>
<dbReference type="Pfam" id="PF04587">
    <property type="entry name" value="ADP_PFK_GK"/>
    <property type="match status" value="1"/>
</dbReference>
<reference evidence="6" key="3">
    <citation type="submission" date="2025-09" db="UniProtKB">
        <authorList>
            <consortium name="Ensembl"/>
        </authorList>
    </citation>
    <scope>IDENTIFICATION</scope>
</reference>
<dbReference type="InterPro" id="IPR007666">
    <property type="entry name" value="ADP_PFK/GK"/>
</dbReference>
<dbReference type="PANTHER" id="PTHR21208:SF0">
    <property type="entry name" value="ADP-DEPENDENT GLUCOKINASE"/>
    <property type="match status" value="1"/>
</dbReference>
<dbReference type="Gene3D" id="3.40.1190.20">
    <property type="match status" value="1"/>
</dbReference>
<name>A0A452SM45_URSAM</name>
<dbReference type="GO" id="GO:0046872">
    <property type="term" value="F:metal ion binding"/>
    <property type="evidence" value="ECO:0007669"/>
    <property type="project" value="UniProtKB-KW"/>
</dbReference>
<keyword evidence="5" id="KW-0324">Glycolysis</keyword>
<dbReference type="AlphaFoldDB" id="A0A452SM45"/>
<protein>
    <submittedName>
        <fullName evidence="6">Uncharacterized protein</fullName>
    </submittedName>
</protein>
<keyword evidence="2" id="KW-0479">Metal-binding</keyword>
<organism evidence="6 7">
    <name type="scientific">Ursus americanus</name>
    <name type="common">American black bear</name>
    <name type="synonym">Euarctos americanus</name>
    <dbReference type="NCBI Taxonomy" id="9643"/>
    <lineage>
        <taxon>Eukaryota</taxon>
        <taxon>Metazoa</taxon>
        <taxon>Chordata</taxon>
        <taxon>Craniata</taxon>
        <taxon>Vertebrata</taxon>
        <taxon>Euteleostomi</taxon>
        <taxon>Mammalia</taxon>
        <taxon>Eutheria</taxon>
        <taxon>Laurasiatheria</taxon>
        <taxon>Carnivora</taxon>
        <taxon>Caniformia</taxon>
        <taxon>Ursidae</taxon>
        <taxon>Ursus</taxon>
    </lineage>
</organism>
<evidence type="ECO:0000256" key="1">
    <source>
        <dbReference type="ARBA" id="ARBA00022679"/>
    </source>
</evidence>
<dbReference type="SUPFAM" id="SSF53613">
    <property type="entry name" value="Ribokinase-like"/>
    <property type="match status" value="1"/>
</dbReference>
<dbReference type="GeneTree" id="ENSGT00390000017953"/>
<sequence length="113" mass="12883">MNMLEVFVSSLEEFQPDLVVLSGLHMMEGQSKELQRKRLLEVVTSISDLPTGIPVHLELASMTNKELMRSIVHQSCSRRLVTLKKSLSLDVLGSPSQCWQLLTWICFMRKINP</sequence>
<evidence type="ECO:0000256" key="3">
    <source>
        <dbReference type="ARBA" id="ARBA00022777"/>
    </source>
</evidence>
<evidence type="ECO:0000313" key="6">
    <source>
        <dbReference type="Ensembl" id="ENSUAMP00000033659.1"/>
    </source>
</evidence>
<evidence type="ECO:0000256" key="2">
    <source>
        <dbReference type="ARBA" id="ARBA00022723"/>
    </source>
</evidence>
<dbReference type="Proteomes" id="UP000291022">
    <property type="component" value="Unassembled WGS sequence"/>
</dbReference>